<organism evidence="2">
    <name type="scientific">Panicum hallii</name>
    <dbReference type="NCBI Taxonomy" id="206008"/>
    <lineage>
        <taxon>Eukaryota</taxon>
        <taxon>Viridiplantae</taxon>
        <taxon>Streptophyta</taxon>
        <taxon>Embryophyta</taxon>
        <taxon>Tracheophyta</taxon>
        <taxon>Spermatophyta</taxon>
        <taxon>Magnoliopsida</taxon>
        <taxon>Liliopsida</taxon>
        <taxon>Poales</taxon>
        <taxon>Poaceae</taxon>
        <taxon>PACMAD clade</taxon>
        <taxon>Panicoideae</taxon>
        <taxon>Panicodae</taxon>
        <taxon>Paniceae</taxon>
        <taxon>Panicinae</taxon>
        <taxon>Panicum</taxon>
        <taxon>Panicum sect. Panicum</taxon>
    </lineage>
</organism>
<evidence type="ECO:0000313" key="2">
    <source>
        <dbReference type="EMBL" id="PVH64156.1"/>
    </source>
</evidence>
<reference evidence="2" key="1">
    <citation type="submission" date="2018-04" db="EMBL/GenBank/DDBJ databases">
        <title>WGS assembly of Panicum hallii.</title>
        <authorList>
            <person name="Lovell J."/>
            <person name="Jenkins J."/>
            <person name="Lowry D."/>
            <person name="Mamidi S."/>
            <person name="Sreedasyam A."/>
            <person name="Weng X."/>
            <person name="Barry K."/>
            <person name="Bonette J."/>
            <person name="Campitelli B."/>
            <person name="Daum C."/>
            <person name="Gordon S."/>
            <person name="Gould B."/>
            <person name="Lipzen A."/>
            <person name="Macqueen A."/>
            <person name="Palacio-Mejia J."/>
            <person name="Plott C."/>
            <person name="Shakirov E."/>
            <person name="Shu S."/>
            <person name="Yoshinaga Y."/>
            <person name="Zane M."/>
            <person name="Rokhsar D."/>
            <person name="Grimwood J."/>
            <person name="Schmutz J."/>
            <person name="Juenger T."/>
        </authorList>
    </citation>
    <scope>NUCLEOTIDE SEQUENCE [LARGE SCALE GENOMIC DNA]</scope>
    <source>
        <strain evidence="2">FIL2</strain>
    </source>
</reference>
<gene>
    <name evidence="2" type="ORF">PAHAL_2G204500</name>
</gene>
<accession>A0A2T8KPR9</accession>
<evidence type="ECO:0000256" key="1">
    <source>
        <dbReference type="SAM" id="MobiDB-lite"/>
    </source>
</evidence>
<feature type="compositionally biased region" description="Polar residues" evidence="1">
    <location>
        <begin position="54"/>
        <end position="64"/>
    </location>
</feature>
<feature type="region of interest" description="Disordered" evidence="1">
    <location>
        <begin position="24"/>
        <end position="70"/>
    </location>
</feature>
<dbReference type="EMBL" id="CM008047">
    <property type="protein sequence ID" value="PVH64156.1"/>
    <property type="molecule type" value="Genomic_DNA"/>
</dbReference>
<dbReference type="Gramene" id="PVH64156">
    <property type="protein sequence ID" value="PVH64156"/>
    <property type="gene ID" value="PAHAL_2G204500"/>
</dbReference>
<dbReference type="AlphaFoldDB" id="A0A2T8KPR9"/>
<proteinExistence type="predicted"/>
<protein>
    <submittedName>
        <fullName evidence="2">Uncharacterized protein</fullName>
    </submittedName>
</protein>
<name>A0A2T8KPR9_9POAL</name>
<sequence>MLDPPEDLLPFHFWQLLSSLHCSPTAPPRQGSTRAPAPRRPAARHNLAAPISPEKSTSPLSGNLTADRLPHRFRPLTPCRDFGKYLKVRTLLLTIGYTYTQHMGWA</sequence>
<dbReference type="Proteomes" id="UP000243499">
    <property type="component" value="Chromosome 2"/>
</dbReference>